<dbReference type="RefSeq" id="WP_005386428.1">
    <property type="nucleotide sequence ID" value="NZ_GG667604.1"/>
</dbReference>
<dbReference type="InterPro" id="IPR013324">
    <property type="entry name" value="RNA_pol_sigma_r3/r4-like"/>
</dbReference>
<dbReference type="AlphaFoldDB" id="C4FQI3"/>
<organism evidence="7 8">
    <name type="scientific">Veillonella dispar ATCC 17748</name>
    <dbReference type="NCBI Taxonomy" id="546273"/>
    <lineage>
        <taxon>Bacteria</taxon>
        <taxon>Bacillati</taxon>
        <taxon>Bacillota</taxon>
        <taxon>Negativicutes</taxon>
        <taxon>Veillonellales</taxon>
        <taxon>Veillonellaceae</taxon>
        <taxon>Veillonella</taxon>
    </lineage>
</organism>
<dbReference type="Gene3D" id="1.20.140.160">
    <property type="match status" value="1"/>
</dbReference>
<evidence type="ECO:0000256" key="3">
    <source>
        <dbReference type="ARBA" id="ARBA00023125"/>
    </source>
</evidence>
<accession>C4FQI3</accession>
<dbReference type="InterPro" id="IPR013325">
    <property type="entry name" value="RNA_pol_sigma_r2"/>
</dbReference>
<dbReference type="HOGENOM" id="CLU_1065361_0_0_9"/>
<evidence type="ECO:0000256" key="4">
    <source>
        <dbReference type="ARBA" id="ARBA00023163"/>
    </source>
</evidence>
<dbReference type="GO" id="GO:0016987">
    <property type="term" value="F:sigma factor activity"/>
    <property type="evidence" value="ECO:0007669"/>
    <property type="project" value="UniProtKB-KW"/>
</dbReference>
<dbReference type="OrthoDB" id="9809557at2"/>
<dbReference type="InterPro" id="IPR014284">
    <property type="entry name" value="RNA_pol_sigma-70_dom"/>
</dbReference>
<dbReference type="Gene3D" id="1.20.120.1810">
    <property type="match status" value="1"/>
</dbReference>
<dbReference type="PANTHER" id="PTHR30385">
    <property type="entry name" value="SIGMA FACTOR F FLAGELLAR"/>
    <property type="match status" value="1"/>
</dbReference>
<dbReference type="GO" id="GO:0006352">
    <property type="term" value="P:DNA-templated transcription initiation"/>
    <property type="evidence" value="ECO:0007669"/>
    <property type="project" value="InterPro"/>
</dbReference>
<evidence type="ECO:0000313" key="7">
    <source>
        <dbReference type="EMBL" id="EEP65175.1"/>
    </source>
</evidence>
<gene>
    <name evidence="7" type="ORF">VEIDISOL_01050</name>
</gene>
<dbReference type="InterPro" id="IPR000943">
    <property type="entry name" value="RNA_pol_sigma70"/>
</dbReference>
<dbReference type="SUPFAM" id="SSF88659">
    <property type="entry name" value="Sigma3 and sigma4 domains of RNA polymerase sigma factors"/>
    <property type="match status" value="1"/>
</dbReference>
<proteinExistence type="predicted"/>
<keyword evidence="8" id="KW-1185">Reference proteome</keyword>
<keyword evidence="1" id="KW-0805">Transcription regulation</keyword>
<evidence type="ECO:0000256" key="2">
    <source>
        <dbReference type="ARBA" id="ARBA00023082"/>
    </source>
</evidence>
<dbReference type="CDD" id="cd06171">
    <property type="entry name" value="Sigma70_r4"/>
    <property type="match status" value="1"/>
</dbReference>
<dbReference type="NCBIfam" id="TIGR02937">
    <property type="entry name" value="sigma70-ECF"/>
    <property type="match status" value="1"/>
</dbReference>
<keyword evidence="2" id="KW-0731">Sigma factor</keyword>
<dbReference type="Pfam" id="PF04542">
    <property type="entry name" value="Sigma70_r2"/>
    <property type="match status" value="1"/>
</dbReference>
<keyword evidence="4" id="KW-0804">Transcription</keyword>
<name>C4FQI3_9FIRM</name>
<feature type="domain" description="RNA polymerase sigma-70 region 2" evidence="5">
    <location>
        <begin position="54"/>
        <end position="108"/>
    </location>
</feature>
<evidence type="ECO:0000313" key="8">
    <source>
        <dbReference type="Proteomes" id="UP000003529"/>
    </source>
</evidence>
<dbReference type="eggNOG" id="COG1191">
    <property type="taxonomic scope" value="Bacteria"/>
</dbReference>
<comment type="caution">
    <text evidence="7">The sequence shown here is derived from an EMBL/GenBank/DDBJ whole genome shotgun (WGS) entry which is preliminary data.</text>
</comment>
<feature type="domain" description="RNA polymerase sigma-70 region 4" evidence="6">
    <location>
        <begin position="205"/>
        <end position="253"/>
    </location>
</feature>
<sequence length="261" mass="30344">MKLSYLVPTTEYLTKEEEKALFKEYHETPSLRRKKQIKEDLVLNQCGQIISIASIYKNVDDIEDLFQEGMIAVLESFENYDYTHEASFTTYMRRGIFRQICDYLRRNKTIGLPQAAIEKLKKINKAKELLERLNKPITTEAISDITNIKEHNVIEILNTLSVEELDRLCNDGEGEVSILEHVEDKQASKAFDDVLDDMTEPTIDMSCLSDREKEVIILLYYKNLSLHQIARRLHLKITLISDAKSRALKKLRKALSHDNQH</sequence>
<evidence type="ECO:0000256" key="1">
    <source>
        <dbReference type="ARBA" id="ARBA00023015"/>
    </source>
</evidence>
<evidence type="ECO:0000259" key="6">
    <source>
        <dbReference type="Pfam" id="PF04545"/>
    </source>
</evidence>
<keyword evidence="3" id="KW-0238">DNA-binding</keyword>
<reference evidence="7" key="1">
    <citation type="submission" date="2009-04" db="EMBL/GenBank/DDBJ databases">
        <authorList>
            <person name="Weinstock G."/>
            <person name="Sodergren E."/>
            <person name="Clifton S."/>
            <person name="Fulton L."/>
            <person name="Fulton B."/>
            <person name="Courtney L."/>
            <person name="Fronick C."/>
            <person name="Harrison M."/>
            <person name="Strong C."/>
            <person name="Farmer C."/>
            <person name="Delahaunty K."/>
            <person name="Markovic C."/>
            <person name="Hall O."/>
            <person name="Minx P."/>
            <person name="Tomlinson C."/>
            <person name="Mitreva M."/>
            <person name="Nelson J."/>
            <person name="Hou S."/>
            <person name="Wollam A."/>
            <person name="Pepin K.H."/>
            <person name="Johnson M."/>
            <person name="Bhonagiri V."/>
            <person name="Nash W.E."/>
            <person name="Warren W."/>
            <person name="Chinwalla A."/>
            <person name="Mardis E.R."/>
            <person name="Wilson R.K."/>
        </authorList>
    </citation>
    <scope>NUCLEOTIDE SEQUENCE [LARGE SCALE GENOMIC DNA]</scope>
    <source>
        <strain evidence="7">ATCC 17748</strain>
    </source>
</reference>
<dbReference type="PRINTS" id="PR00046">
    <property type="entry name" value="SIGMA70FCT"/>
</dbReference>
<dbReference type="InterPro" id="IPR007627">
    <property type="entry name" value="RNA_pol_sigma70_r2"/>
</dbReference>
<dbReference type="Pfam" id="PF04545">
    <property type="entry name" value="Sigma70_r4"/>
    <property type="match status" value="1"/>
</dbReference>
<dbReference type="EMBL" id="ACIK02000010">
    <property type="protein sequence ID" value="EEP65175.1"/>
    <property type="molecule type" value="Genomic_DNA"/>
</dbReference>
<dbReference type="GO" id="GO:0003677">
    <property type="term" value="F:DNA binding"/>
    <property type="evidence" value="ECO:0007669"/>
    <property type="project" value="UniProtKB-KW"/>
</dbReference>
<dbReference type="Proteomes" id="UP000003529">
    <property type="component" value="Unassembled WGS sequence"/>
</dbReference>
<evidence type="ECO:0000259" key="5">
    <source>
        <dbReference type="Pfam" id="PF04542"/>
    </source>
</evidence>
<dbReference type="SUPFAM" id="SSF88946">
    <property type="entry name" value="Sigma2 domain of RNA polymerase sigma factors"/>
    <property type="match status" value="1"/>
</dbReference>
<protein>
    <submittedName>
        <fullName evidence="7">Sigma-70 region 2</fullName>
    </submittedName>
</protein>
<dbReference type="InterPro" id="IPR007630">
    <property type="entry name" value="RNA_pol_sigma70_r4"/>
</dbReference>